<comment type="caution">
    <text evidence="1">The sequence shown here is derived from an EMBL/GenBank/DDBJ whole genome shotgun (WGS) entry which is preliminary data.</text>
</comment>
<evidence type="ECO:0000313" key="2">
    <source>
        <dbReference type="Proteomes" id="UP001152561"/>
    </source>
</evidence>
<protein>
    <submittedName>
        <fullName evidence="1">Uncharacterized protein</fullName>
    </submittedName>
</protein>
<gene>
    <name evidence="1" type="ORF">K7X08_033069</name>
</gene>
<sequence length="92" mass="10276">MCDAGSSLVKIHQRSNLFDLLILHLGVGLKTKTIIFCTGPINMPWAFSSLSYIVKAVKEAGEIKMHVGSVAYYQLMLVCQAEYFRQLLKPVT</sequence>
<reference evidence="2" key="1">
    <citation type="journal article" date="2023" name="Proc. Natl. Acad. Sci. U.S.A.">
        <title>Genomic and structural basis for evolution of tropane alkaloid biosynthesis.</title>
        <authorList>
            <person name="Wanga Y.-J."/>
            <person name="Taina T."/>
            <person name="Yua J.-Y."/>
            <person name="Lia J."/>
            <person name="Xua B."/>
            <person name="Chenc J."/>
            <person name="D'Auriad J.C."/>
            <person name="Huanga J.-P."/>
            <person name="Huanga S.-X."/>
        </authorList>
    </citation>
    <scope>NUCLEOTIDE SEQUENCE [LARGE SCALE GENOMIC DNA]</scope>
    <source>
        <strain evidence="2">cv. KIB-2019</strain>
    </source>
</reference>
<dbReference type="PANTHER" id="PTHR35281:SF3">
    <property type="entry name" value="BNAA07G07520D PROTEIN"/>
    <property type="match status" value="1"/>
</dbReference>
<name>A0A9Q1RCW5_9SOLA</name>
<dbReference type="OrthoDB" id="617505at2759"/>
<accession>A0A9Q1RCW5</accession>
<dbReference type="Proteomes" id="UP001152561">
    <property type="component" value="Unassembled WGS sequence"/>
</dbReference>
<evidence type="ECO:0000313" key="1">
    <source>
        <dbReference type="EMBL" id="KAJ8549362.1"/>
    </source>
</evidence>
<organism evidence="1 2">
    <name type="scientific">Anisodus acutangulus</name>
    <dbReference type="NCBI Taxonomy" id="402998"/>
    <lineage>
        <taxon>Eukaryota</taxon>
        <taxon>Viridiplantae</taxon>
        <taxon>Streptophyta</taxon>
        <taxon>Embryophyta</taxon>
        <taxon>Tracheophyta</taxon>
        <taxon>Spermatophyta</taxon>
        <taxon>Magnoliopsida</taxon>
        <taxon>eudicotyledons</taxon>
        <taxon>Gunneridae</taxon>
        <taxon>Pentapetalae</taxon>
        <taxon>asterids</taxon>
        <taxon>lamiids</taxon>
        <taxon>Solanales</taxon>
        <taxon>Solanaceae</taxon>
        <taxon>Solanoideae</taxon>
        <taxon>Hyoscyameae</taxon>
        <taxon>Anisodus</taxon>
    </lineage>
</organism>
<proteinExistence type="predicted"/>
<dbReference type="EMBL" id="JAJAGQ010000011">
    <property type="protein sequence ID" value="KAJ8549362.1"/>
    <property type="molecule type" value="Genomic_DNA"/>
</dbReference>
<keyword evidence="2" id="KW-1185">Reference proteome</keyword>
<dbReference type="PANTHER" id="PTHR35281">
    <property type="entry name" value="BNAA02G34170D PROTEIN"/>
    <property type="match status" value="1"/>
</dbReference>
<dbReference type="AlphaFoldDB" id="A0A9Q1RCW5"/>